<evidence type="ECO:0000256" key="25">
    <source>
        <dbReference type="SAM" id="MobiDB-lite"/>
    </source>
</evidence>
<proteinExistence type="inferred from homology"/>
<dbReference type="Gene3D" id="3.40.190.10">
    <property type="entry name" value="Periplasmic binding protein-like II"/>
    <property type="match status" value="3"/>
</dbReference>
<evidence type="ECO:0000256" key="21">
    <source>
        <dbReference type="PIRSR" id="PIRSR601508-2"/>
    </source>
</evidence>
<evidence type="ECO:0000256" key="23">
    <source>
        <dbReference type="RuleBase" id="RU367118"/>
    </source>
</evidence>
<evidence type="ECO:0000256" key="3">
    <source>
        <dbReference type="ARBA" id="ARBA00022475"/>
    </source>
</evidence>
<dbReference type="SMART" id="SM00918">
    <property type="entry name" value="Lig_chan-Glu_bd"/>
    <property type="match status" value="1"/>
</dbReference>
<evidence type="ECO:0000256" key="24">
    <source>
        <dbReference type="SAM" id="Coils"/>
    </source>
</evidence>
<feature type="coiled-coil region" evidence="24">
    <location>
        <begin position="1119"/>
        <end position="1146"/>
    </location>
</feature>
<dbReference type="InterPro" id="IPR001320">
    <property type="entry name" value="Iontro_rcpt_C"/>
</dbReference>
<name>A0A671U2D7_SPAAU</name>
<dbReference type="GO" id="GO:0038023">
    <property type="term" value="F:signaling receptor activity"/>
    <property type="evidence" value="ECO:0007669"/>
    <property type="project" value="InterPro"/>
</dbReference>
<evidence type="ECO:0000256" key="15">
    <source>
        <dbReference type="ARBA" id="ARBA00023257"/>
    </source>
</evidence>
<feature type="region of interest" description="Disordered" evidence="25">
    <location>
        <begin position="449"/>
        <end position="469"/>
    </location>
</feature>
<evidence type="ECO:0000259" key="27">
    <source>
        <dbReference type="SMART" id="SM00918"/>
    </source>
</evidence>
<reference evidence="28" key="1">
    <citation type="submission" date="2021-04" db="EMBL/GenBank/DDBJ databases">
        <authorList>
            <consortium name="Wellcome Sanger Institute Data Sharing"/>
        </authorList>
    </citation>
    <scope>NUCLEOTIDE SEQUENCE [LARGE SCALE GENOMIC DNA]</scope>
</reference>
<evidence type="ECO:0000256" key="4">
    <source>
        <dbReference type="ARBA" id="ARBA00022692"/>
    </source>
</evidence>
<evidence type="ECO:0000256" key="18">
    <source>
        <dbReference type="ARBA" id="ARBA00036239"/>
    </source>
</evidence>
<keyword evidence="14" id="KW-0325">Glycoprotein</keyword>
<keyword evidence="8 23" id="KW-1133">Transmembrane helix</keyword>
<dbReference type="InterPro" id="IPR019594">
    <property type="entry name" value="Glu/Gly-bd"/>
</dbReference>
<comment type="catalytic activity">
    <reaction evidence="18">
        <text>Na(+)(in) = Na(+)(out)</text>
        <dbReference type="Rhea" id="RHEA:34963"/>
        <dbReference type="ChEBI" id="CHEBI:29101"/>
    </reaction>
</comment>
<keyword evidence="29" id="KW-1185">Reference proteome</keyword>
<feature type="binding site" evidence="20">
    <location>
        <position position="607"/>
    </location>
    <ligand>
        <name>L-glutamate</name>
        <dbReference type="ChEBI" id="CHEBI:29985"/>
    </ligand>
</feature>
<keyword evidence="16 23" id="KW-1071">Ligand-gated ion channel</keyword>
<keyword evidence="17 23" id="KW-0407">Ion channel</keyword>
<feature type="binding site" evidence="20">
    <location>
        <position position="602"/>
    </location>
    <ligand>
        <name>L-glutamate</name>
        <dbReference type="ChEBI" id="CHEBI:29985"/>
    </ligand>
</feature>
<keyword evidence="15 23" id="KW-0628">Postsynaptic cell membrane</keyword>
<keyword evidence="4 23" id="KW-0812">Transmembrane</keyword>
<evidence type="ECO:0000256" key="1">
    <source>
        <dbReference type="ARBA" id="ARBA00004651"/>
    </source>
</evidence>
<feature type="region of interest" description="Disordered" evidence="25">
    <location>
        <begin position="970"/>
        <end position="997"/>
    </location>
</feature>
<evidence type="ECO:0000256" key="8">
    <source>
        <dbReference type="ARBA" id="ARBA00022989"/>
    </source>
</evidence>
<feature type="binding site" evidence="20">
    <location>
        <position position="770"/>
    </location>
    <ligand>
        <name>L-glutamate</name>
        <dbReference type="ChEBI" id="CHEBI:29985"/>
    </ligand>
</feature>
<evidence type="ECO:0000256" key="17">
    <source>
        <dbReference type="ARBA" id="ARBA00023303"/>
    </source>
</evidence>
<evidence type="ECO:0000256" key="2">
    <source>
        <dbReference type="ARBA" id="ARBA00022448"/>
    </source>
</evidence>
<evidence type="ECO:0000256" key="10">
    <source>
        <dbReference type="ARBA" id="ARBA00023065"/>
    </source>
</evidence>
<feature type="compositionally biased region" description="Pro residues" evidence="25">
    <location>
        <begin position="978"/>
        <end position="987"/>
    </location>
</feature>
<keyword evidence="11 23" id="KW-0472">Membrane</keyword>
<organism evidence="28 29">
    <name type="scientific">Sparus aurata</name>
    <name type="common">Gilthead sea bream</name>
    <dbReference type="NCBI Taxonomy" id="8175"/>
    <lineage>
        <taxon>Eukaryota</taxon>
        <taxon>Metazoa</taxon>
        <taxon>Chordata</taxon>
        <taxon>Craniata</taxon>
        <taxon>Vertebrata</taxon>
        <taxon>Euteleostomi</taxon>
        <taxon>Actinopterygii</taxon>
        <taxon>Neopterygii</taxon>
        <taxon>Teleostei</taxon>
        <taxon>Neoteleostei</taxon>
        <taxon>Acanthomorphata</taxon>
        <taxon>Eupercaria</taxon>
        <taxon>Spariformes</taxon>
        <taxon>Sparidae</taxon>
        <taxon>Sparus</taxon>
    </lineage>
</organism>
<feature type="chain" id="PRO_5027155068" description="Glutamate receptor" evidence="23">
    <location>
        <begin position="29"/>
        <end position="1230"/>
    </location>
</feature>
<feature type="signal peptide" evidence="23">
    <location>
        <begin position="1"/>
        <end position="28"/>
    </location>
</feature>
<evidence type="ECO:0000256" key="11">
    <source>
        <dbReference type="ARBA" id="ARBA00023136"/>
    </source>
</evidence>
<dbReference type="InterPro" id="IPR015683">
    <property type="entry name" value="Ionotropic_Glu_rcpt"/>
</dbReference>
<feature type="domain" description="Ionotropic glutamate receptor C-terminal" evidence="26">
    <location>
        <begin position="515"/>
        <end position="879"/>
    </location>
</feature>
<evidence type="ECO:0000256" key="14">
    <source>
        <dbReference type="ARBA" id="ARBA00023180"/>
    </source>
</evidence>
<dbReference type="FunFam" id="3.40.190.10:FF:000066">
    <property type="entry name" value="Glutamate receptor ionotropic, NMDA 3A"/>
    <property type="match status" value="1"/>
</dbReference>
<keyword evidence="24" id="KW-0175">Coiled coil</keyword>
<evidence type="ECO:0000256" key="6">
    <source>
        <dbReference type="ARBA" id="ARBA00022837"/>
    </source>
</evidence>
<comment type="catalytic activity">
    <reaction evidence="19">
        <text>Ca(2+)(in) = Ca(2+)(out)</text>
        <dbReference type="Rhea" id="RHEA:29671"/>
        <dbReference type="ChEBI" id="CHEBI:29108"/>
    </reaction>
</comment>
<feature type="binding site" evidence="20">
    <location>
        <position position="814"/>
    </location>
    <ligand>
        <name>L-glutamate</name>
        <dbReference type="ChEBI" id="CHEBI:29985"/>
    </ligand>
</feature>
<keyword evidence="5 23" id="KW-0732">Signal</keyword>
<feature type="transmembrane region" description="Helical" evidence="23">
    <location>
        <begin position="644"/>
        <end position="666"/>
    </location>
</feature>
<keyword evidence="12 22" id="KW-1015">Disulfide bond</keyword>
<keyword evidence="3 23" id="KW-1003">Cell membrane</keyword>
<keyword evidence="2 23" id="KW-0813">Transport</keyword>
<dbReference type="InParanoid" id="A0A671U2D7"/>
<feature type="region of interest" description="Disordered" evidence="25">
    <location>
        <begin position="1083"/>
        <end position="1116"/>
    </location>
</feature>
<evidence type="ECO:0000313" key="29">
    <source>
        <dbReference type="Proteomes" id="UP000472265"/>
    </source>
</evidence>
<protein>
    <recommendedName>
        <fullName evidence="23">Glutamate receptor</fullName>
    </recommendedName>
</protein>
<keyword evidence="13 23" id="KW-0675">Receptor</keyword>
<reference evidence="28" key="2">
    <citation type="submission" date="2025-08" db="UniProtKB">
        <authorList>
            <consortium name="Ensembl"/>
        </authorList>
    </citation>
    <scope>IDENTIFICATION</scope>
</reference>
<dbReference type="Proteomes" id="UP000472265">
    <property type="component" value="Chromosome 11"/>
</dbReference>
<reference evidence="28" key="3">
    <citation type="submission" date="2025-09" db="UniProtKB">
        <authorList>
            <consortium name="Ensembl"/>
        </authorList>
    </citation>
    <scope>IDENTIFICATION</scope>
</reference>
<feature type="transmembrane region" description="Helical" evidence="23">
    <location>
        <begin position="717"/>
        <end position="738"/>
    </location>
</feature>
<dbReference type="CDD" id="cd13720">
    <property type="entry name" value="PBP2_iGluR_NMDA_Nr3"/>
    <property type="match status" value="1"/>
</dbReference>
<dbReference type="PANTHER" id="PTHR18966">
    <property type="entry name" value="IONOTROPIC GLUTAMATE RECEPTOR"/>
    <property type="match status" value="1"/>
</dbReference>
<keyword evidence="10 23" id="KW-0406">Ion transport</keyword>
<feature type="transmembrane region" description="Helical" evidence="23">
    <location>
        <begin position="903"/>
        <end position="925"/>
    </location>
</feature>
<evidence type="ECO:0000256" key="16">
    <source>
        <dbReference type="ARBA" id="ARBA00023286"/>
    </source>
</evidence>
<feature type="compositionally biased region" description="Low complexity" evidence="25">
    <location>
        <begin position="1083"/>
        <end position="1102"/>
    </location>
</feature>
<keyword evidence="6" id="KW-0106">Calcium</keyword>
<keyword evidence="9 23" id="KW-0770">Synapse</keyword>
<dbReference type="FunFam" id="3.40.190.10:FF:000045">
    <property type="entry name" value="Putative glutamate receptor ionotropic NMDA 3A"/>
    <property type="match status" value="1"/>
</dbReference>
<dbReference type="InterPro" id="IPR028082">
    <property type="entry name" value="Peripla_BP_I"/>
</dbReference>
<comment type="similarity">
    <text evidence="23">Belongs to the glutamate-gated ion channel (TC 1.A.10.1) family.</text>
</comment>
<dbReference type="GeneTree" id="ENSGT00940000161021"/>
<dbReference type="Pfam" id="PF00060">
    <property type="entry name" value="Lig_chan"/>
    <property type="match status" value="1"/>
</dbReference>
<feature type="transmembrane region" description="Helical" evidence="23">
    <location>
        <begin position="678"/>
        <end position="697"/>
    </location>
</feature>
<evidence type="ECO:0000259" key="26">
    <source>
        <dbReference type="SMART" id="SM00079"/>
    </source>
</evidence>
<dbReference type="SUPFAM" id="SSF53850">
    <property type="entry name" value="Periplasmic binding protein-like II"/>
    <property type="match status" value="1"/>
</dbReference>
<dbReference type="SMART" id="SM00079">
    <property type="entry name" value="PBPe"/>
    <property type="match status" value="1"/>
</dbReference>
<evidence type="ECO:0000256" key="12">
    <source>
        <dbReference type="ARBA" id="ARBA00023157"/>
    </source>
</evidence>
<feature type="site" description="Crucial to convey clamshell closure to channel opening" evidence="21">
    <location>
        <position position="746"/>
    </location>
</feature>
<evidence type="ECO:0000256" key="22">
    <source>
        <dbReference type="PIRSR" id="PIRSR601508-3"/>
    </source>
</evidence>
<feature type="region of interest" description="Disordered" evidence="25">
    <location>
        <begin position="68"/>
        <end position="96"/>
    </location>
</feature>
<dbReference type="AlphaFoldDB" id="A0A671U2D7"/>
<dbReference type="SUPFAM" id="SSF53822">
    <property type="entry name" value="Periplasmic binding protein-like I"/>
    <property type="match status" value="1"/>
</dbReference>
<feature type="compositionally biased region" description="Basic and acidic residues" evidence="25">
    <location>
        <begin position="72"/>
        <end position="92"/>
    </location>
</feature>
<dbReference type="GO" id="GO:0045211">
    <property type="term" value="C:postsynaptic membrane"/>
    <property type="evidence" value="ECO:0007669"/>
    <property type="project" value="UniProtKB-SubCell"/>
</dbReference>
<evidence type="ECO:0000256" key="20">
    <source>
        <dbReference type="PIRSR" id="PIRSR601508-1"/>
    </source>
</evidence>
<feature type="domain" description="Ionotropic glutamate receptor L-glutamate and glycine-binding" evidence="27">
    <location>
        <begin position="535"/>
        <end position="591"/>
    </location>
</feature>
<evidence type="ECO:0000256" key="19">
    <source>
        <dbReference type="ARBA" id="ARBA00036634"/>
    </source>
</evidence>
<dbReference type="InterPro" id="IPR001508">
    <property type="entry name" value="Iono_Glu_rcpt_met"/>
</dbReference>
<evidence type="ECO:0000256" key="5">
    <source>
        <dbReference type="ARBA" id="ARBA00022729"/>
    </source>
</evidence>
<keyword evidence="7" id="KW-0460">Magnesium</keyword>
<dbReference type="GO" id="GO:0015276">
    <property type="term" value="F:ligand-gated monoatomic ion channel activity"/>
    <property type="evidence" value="ECO:0007669"/>
    <property type="project" value="InterPro"/>
</dbReference>
<evidence type="ECO:0000256" key="7">
    <source>
        <dbReference type="ARBA" id="ARBA00022842"/>
    </source>
</evidence>
<dbReference type="OMA" id="EYSKCCY"/>
<feature type="disulfide bond" evidence="22">
    <location>
        <begin position="828"/>
        <end position="882"/>
    </location>
</feature>
<gene>
    <name evidence="28" type="primary">grin3bb</name>
</gene>
<dbReference type="PRINTS" id="PR00177">
    <property type="entry name" value="NMDARECEPTOR"/>
</dbReference>
<accession>A0A671U2D7</accession>
<comment type="function">
    <text evidence="23">Receptor for glutamate that functions as a ligand-gated ion channel in the central nervous system and plays an important role in excitatory synaptic transmission. L-glutamate acts as an excitatory neurotransmitter at many synapses in the central nervous system.</text>
</comment>
<evidence type="ECO:0000256" key="9">
    <source>
        <dbReference type="ARBA" id="ARBA00023018"/>
    </source>
</evidence>
<dbReference type="Pfam" id="PF10613">
    <property type="entry name" value="Lig_chan-Glu_bd"/>
    <property type="match status" value="1"/>
</dbReference>
<comment type="subcellular location">
    <subcellularLocation>
        <location evidence="1">Cell membrane</location>
        <topology evidence="1">Multi-pass membrane protein</topology>
    </subcellularLocation>
    <subcellularLocation>
        <location evidence="23">Postsynaptic cell membrane</location>
        <topology evidence="23">Multi-pass membrane protein</topology>
    </subcellularLocation>
</comment>
<evidence type="ECO:0000256" key="13">
    <source>
        <dbReference type="ARBA" id="ARBA00023170"/>
    </source>
</evidence>
<dbReference type="Ensembl" id="ENSSAUT00010007539.1">
    <property type="protein sequence ID" value="ENSSAUP00010007022.1"/>
    <property type="gene ID" value="ENSSAUG00010003514.1"/>
</dbReference>
<evidence type="ECO:0000313" key="28">
    <source>
        <dbReference type="Ensembl" id="ENSSAUP00010007022.1"/>
    </source>
</evidence>
<dbReference type="Gene3D" id="3.40.50.2300">
    <property type="match status" value="2"/>
</dbReference>
<feature type="compositionally biased region" description="Pro residues" evidence="25">
    <location>
        <begin position="1103"/>
        <end position="1116"/>
    </location>
</feature>
<feature type="site" description="Interaction with the cone snail toxin Con-ikot-ikot" evidence="21">
    <location>
        <position position="776"/>
    </location>
</feature>
<sequence length="1230" mass="135063">MSSTSSSWSRTLRVLLLVQLLLMPPCLLHPQPCHLLAQIGYTVRVGALLPAQRAARVQVQAALSRAAAAMSRDQDRDPEPDRDPELERDTQPKRNNFLPYNLSLELVSRQPAAADPESLFRCVCQGVVVQGVSAVLAFPQSREELLQVDFMASFLEIPFLSVFDHGEPLCTQNRFHLQMVMGVPESGLSNLLLTVLQRSGWREGTAVLCRGWEESRGLLHFLGGQSGSGEFWDGEGGATWHLRAILNLTQSAHDDTQIHDFLSRHFSTQNEPSPASVLLFGADPLCAAAVLRSAQDLGLTLPMVHWVLGQPLSPDALHAIGLPLGLLAYGEVEKKPLDFYIRDALQLVTRAVAAATVVRPDLALIQNMVNCYDKPNKHEVPSSGQYLSRFLSNTSFSGLTGPVRVHQNQSQVLTSQRFHIWSLRRDALGQPTWVTVGSWEGGELQVEEQGVWQGPKTQHRTEGTGRRTRGRWRAGMPVLGSRVRVVTLVEHPFVFTRDVDDEGSCPAGQYCLDASTNSSENLERFFQEVAGGNSSFLPPEYSKCCYGYCVDLLEKLAEDLGFEFDLYIVGDGKYGAWKGGRWTGLVGDLLNGLADMAVTSFSINSARSRVIDFTSPFFSTSLGILVRSKDTAAPIGAFMWPLHWSMWVGIFLALHITALFLTLYEWKSPYGMTPHGRNRVRVFSYSSALNLCYAILFGRTVSSKTPKCWTGRFLMNLWAIFCLLVLSSYTANLAAVMVGEKTFEEVSGIHDSKLHHPSWGFRFGTVRESSAEDYMKKSFPEMHEYMRRFNEPTTPEGVATLKTDPPQLDAFIMDKALLDYEVSIDADCKLATVGKPFAIEGYGIGLPQNSPLTSNISEFISRYKSEGYMDLLHDKWYKVVPCGNRVFAVTETLQMGISHFSGLFLLLCIGVGGALLTLAGEHGFYQLVLPHIRRRQNLKYWLHTSQKIHRALNMTYEDVKKQRVEKEKSCNLQKCQPPSGPPAPPAPGASAKWNNETSKDAAAAVDAAVAKDARDFKRVHFNLETLNTRRLLARIAASDVKGGGAKCEGGSPAQPRLLHSRLCENGGPAASLASLVLSLPSASSSSSSSSSVQPKTAASPPVSVAPPPTAVAPPQPGELQELQEQIEQMREKLRMALARRAEIQTTLAKPVATVTNNTTPVTTATAAMTTTTVTTATTTTAATVGAPPTTVTPVTSLPSNMRCVTTMTDPPHKVLSKVRPLQSRLTSQRR</sequence>